<protein>
    <submittedName>
        <fullName evidence="15">Peptidase M50</fullName>
    </submittedName>
</protein>
<dbReference type="EMBL" id="CP001634">
    <property type="protein sequence ID" value="ACR80163.1"/>
    <property type="molecule type" value="Genomic_DNA"/>
</dbReference>
<dbReference type="Pfam" id="PF02163">
    <property type="entry name" value="Peptidase_M50"/>
    <property type="match status" value="1"/>
</dbReference>
<comment type="similarity">
    <text evidence="3">Belongs to the peptidase M50B family.</text>
</comment>
<dbReference type="RefSeq" id="WP_015868810.1">
    <property type="nucleotide sequence ID" value="NC_012785.1"/>
</dbReference>
<evidence type="ECO:0000256" key="8">
    <source>
        <dbReference type="ARBA" id="ARBA00022801"/>
    </source>
</evidence>
<dbReference type="GO" id="GO:0046872">
    <property type="term" value="F:metal ion binding"/>
    <property type="evidence" value="ECO:0007669"/>
    <property type="project" value="UniProtKB-KW"/>
</dbReference>
<dbReference type="InterPro" id="IPR052348">
    <property type="entry name" value="Metallopeptidase_M50B"/>
</dbReference>
<dbReference type="PANTHER" id="PTHR35864:SF1">
    <property type="entry name" value="ZINC METALLOPROTEASE YWHC-RELATED"/>
    <property type="match status" value="1"/>
</dbReference>
<name>C5CEC3_KOSOT</name>
<evidence type="ECO:0000256" key="9">
    <source>
        <dbReference type="ARBA" id="ARBA00022833"/>
    </source>
</evidence>
<comment type="cofactor">
    <cofactor evidence="1">
        <name>Zn(2+)</name>
        <dbReference type="ChEBI" id="CHEBI:29105"/>
    </cofactor>
</comment>
<keyword evidence="7" id="KW-0479">Metal-binding</keyword>
<dbReference type="Proteomes" id="UP000002382">
    <property type="component" value="Chromosome"/>
</dbReference>
<dbReference type="STRING" id="521045.Kole_1471"/>
<feature type="transmembrane region" description="Helical" evidence="13">
    <location>
        <begin position="80"/>
        <end position="103"/>
    </location>
</feature>
<feature type="transmembrane region" description="Helical" evidence="13">
    <location>
        <begin position="41"/>
        <end position="60"/>
    </location>
</feature>
<organism evidence="15 16">
    <name type="scientific">Kosmotoga olearia (strain ATCC BAA-1733 / DSM 21960 / TBF 19.5.1)</name>
    <dbReference type="NCBI Taxonomy" id="521045"/>
    <lineage>
        <taxon>Bacteria</taxon>
        <taxon>Thermotogati</taxon>
        <taxon>Thermotogota</taxon>
        <taxon>Thermotogae</taxon>
        <taxon>Kosmotogales</taxon>
        <taxon>Kosmotogaceae</taxon>
        <taxon>Kosmotoga</taxon>
    </lineage>
</organism>
<evidence type="ECO:0000256" key="6">
    <source>
        <dbReference type="ARBA" id="ARBA00022692"/>
    </source>
</evidence>
<proteinExistence type="inferred from homology"/>
<feature type="transmembrane region" description="Helical" evidence="13">
    <location>
        <begin position="131"/>
        <end position="153"/>
    </location>
</feature>
<dbReference type="OrthoDB" id="9800627at2"/>
<evidence type="ECO:0000259" key="14">
    <source>
        <dbReference type="Pfam" id="PF02163"/>
    </source>
</evidence>
<keyword evidence="6 13" id="KW-0812">Transmembrane</keyword>
<evidence type="ECO:0000256" key="4">
    <source>
        <dbReference type="ARBA" id="ARBA00022475"/>
    </source>
</evidence>
<feature type="transmembrane region" description="Helical" evidence="13">
    <location>
        <begin position="174"/>
        <end position="195"/>
    </location>
</feature>
<keyword evidence="9" id="KW-0862">Zinc</keyword>
<evidence type="ECO:0000256" key="12">
    <source>
        <dbReference type="ARBA" id="ARBA00023136"/>
    </source>
</evidence>
<evidence type="ECO:0000256" key="11">
    <source>
        <dbReference type="ARBA" id="ARBA00023049"/>
    </source>
</evidence>
<keyword evidence="10 13" id="KW-1133">Transmembrane helix</keyword>
<keyword evidence="4" id="KW-1003">Cell membrane</keyword>
<evidence type="ECO:0000313" key="16">
    <source>
        <dbReference type="Proteomes" id="UP000002382"/>
    </source>
</evidence>
<reference evidence="15 16" key="2">
    <citation type="journal article" date="2011" name="J. Bacteriol.">
        <title>Genome Sequence of Kosmotoga olearia Strain TBF 19.5.1, a Thermophilic Bacterium with a Wide Growth Temperature Range, Isolated from the Troll B Oil Platform in the North Sea.</title>
        <authorList>
            <person name="Swithers K.S."/>
            <person name="Dipippo J.L."/>
            <person name="Bruce D.C."/>
            <person name="Detter C."/>
            <person name="Tapia R."/>
            <person name="Han S."/>
            <person name="Goodwin L.A."/>
            <person name="Han J."/>
            <person name="Woyke T."/>
            <person name="Pitluck S."/>
            <person name="Pennacchio L."/>
            <person name="Nolan M."/>
            <person name="Mikhailova N."/>
            <person name="Land M.L."/>
            <person name="Nesbo C.L."/>
            <person name="Gogarten J.P."/>
            <person name="Noll K.M."/>
        </authorList>
    </citation>
    <scope>NUCLEOTIDE SEQUENCE [LARGE SCALE GENOMIC DNA]</scope>
    <source>
        <strain evidence="16">ATCC BAA-1733 / DSM 21960 / TBF 19.5.1</strain>
    </source>
</reference>
<keyword evidence="11" id="KW-0482">Metalloprotease</keyword>
<dbReference type="InterPro" id="IPR008915">
    <property type="entry name" value="Peptidase_M50"/>
</dbReference>
<keyword evidence="8" id="KW-0378">Hydrolase</keyword>
<keyword evidence="12 13" id="KW-0472">Membrane</keyword>
<dbReference type="GO" id="GO:0006508">
    <property type="term" value="P:proteolysis"/>
    <property type="evidence" value="ECO:0007669"/>
    <property type="project" value="UniProtKB-KW"/>
</dbReference>
<evidence type="ECO:0000256" key="1">
    <source>
        <dbReference type="ARBA" id="ARBA00001947"/>
    </source>
</evidence>
<evidence type="ECO:0000256" key="5">
    <source>
        <dbReference type="ARBA" id="ARBA00022670"/>
    </source>
</evidence>
<keyword evidence="16" id="KW-1185">Reference proteome</keyword>
<evidence type="ECO:0000256" key="3">
    <source>
        <dbReference type="ARBA" id="ARBA00007931"/>
    </source>
</evidence>
<dbReference type="CDD" id="cd06158">
    <property type="entry name" value="S2P-M50_like_1"/>
    <property type="match status" value="1"/>
</dbReference>
<evidence type="ECO:0000256" key="7">
    <source>
        <dbReference type="ARBA" id="ARBA00022723"/>
    </source>
</evidence>
<gene>
    <name evidence="15" type="ordered locus">Kole_1471</name>
</gene>
<dbReference type="PANTHER" id="PTHR35864">
    <property type="entry name" value="ZINC METALLOPROTEASE MJ0611-RELATED"/>
    <property type="match status" value="1"/>
</dbReference>
<dbReference type="KEGG" id="kol:Kole_1471"/>
<dbReference type="GO" id="GO:0008237">
    <property type="term" value="F:metallopeptidase activity"/>
    <property type="evidence" value="ECO:0007669"/>
    <property type="project" value="UniProtKB-KW"/>
</dbReference>
<dbReference type="eggNOG" id="COG1994">
    <property type="taxonomic scope" value="Bacteria"/>
</dbReference>
<feature type="domain" description="Peptidase M50" evidence="14">
    <location>
        <begin position="71"/>
        <end position="165"/>
    </location>
</feature>
<keyword evidence="5" id="KW-0645">Protease</keyword>
<reference evidence="15 16" key="1">
    <citation type="submission" date="2009-06" db="EMBL/GenBank/DDBJ databases">
        <title>Complete sequence of Thermotogales bacterium TBF 19.5.1.</title>
        <authorList>
            <consortium name="US DOE Joint Genome Institute"/>
            <person name="Lucas S."/>
            <person name="Copeland A."/>
            <person name="Lapidus A."/>
            <person name="Glavina del Rio T."/>
            <person name="Tice H."/>
            <person name="Bruce D."/>
            <person name="Goodwin L."/>
            <person name="Pitluck S."/>
            <person name="Chertkov O."/>
            <person name="Brettin T."/>
            <person name="Detter J.C."/>
            <person name="Han C."/>
            <person name="Schmutz J."/>
            <person name="Larimer F."/>
            <person name="Land M."/>
            <person name="Hauser L."/>
            <person name="Kyrpides N."/>
            <person name="Ovchinnikova G."/>
            <person name="Noll K."/>
        </authorList>
    </citation>
    <scope>NUCLEOTIDE SEQUENCE [LARGE SCALE GENOMIC DNA]</scope>
    <source>
        <strain evidence="16">ATCC BAA-1733 / DSM 21960 / TBF 19.5.1</strain>
    </source>
</reference>
<evidence type="ECO:0000256" key="10">
    <source>
        <dbReference type="ARBA" id="ARBA00022989"/>
    </source>
</evidence>
<dbReference type="AlphaFoldDB" id="C5CEC3"/>
<evidence type="ECO:0000256" key="2">
    <source>
        <dbReference type="ARBA" id="ARBA00004651"/>
    </source>
</evidence>
<evidence type="ECO:0000313" key="15">
    <source>
        <dbReference type="EMBL" id="ACR80163.1"/>
    </source>
</evidence>
<comment type="subcellular location">
    <subcellularLocation>
        <location evidence="2">Cell membrane</location>
        <topology evidence="2">Multi-pass membrane protein</topology>
    </subcellularLocation>
</comment>
<dbReference type="InterPro" id="IPR044537">
    <property type="entry name" value="Rip2-like"/>
</dbReference>
<dbReference type="HOGENOM" id="CLU_086979_1_1_0"/>
<sequence length="211" mass="24234">MIRNFISLTPAVISVIFIREYARYLLGKAFSGNSKLEKPGFVKRIDPLGMLMLYFFHFGWSRPYPLNYWKIKKRGTWKALLTATSGSIANFLFGLTVGLVFYLTGAHNYSSFFADPVYNPGSPLLNYFSDVLYWTMITHLNTSLFNLLPFPPLDGSNVFTILLPERYLIWLAKYEIYGVLTLIVLSLLGVIQMIMWPVTRFVEFLAHLAAF</sequence>
<accession>C5CEC3</accession>
<evidence type="ECO:0000256" key="13">
    <source>
        <dbReference type="SAM" id="Phobius"/>
    </source>
</evidence>
<dbReference type="GO" id="GO:0005886">
    <property type="term" value="C:plasma membrane"/>
    <property type="evidence" value="ECO:0007669"/>
    <property type="project" value="UniProtKB-SubCell"/>
</dbReference>